<evidence type="ECO:0000256" key="1">
    <source>
        <dbReference type="SAM" id="Coils"/>
    </source>
</evidence>
<sequence length="178" mass="20421">MYYRLQDEVDDRLAKWESVCREHFSSIEKSASVVSSSVKVVVSGDSAAAPSFKALDDQEKRLDYELLSLRQQLIEEERNARKIGREIASSEKKLAAYSSLNLPKFEVTLEEAFKSASELEKKRNEITSLSEQQEAVARGPSDRDTSHRARSRELNEPLLLEITTFQAEVWQDQRLLQR</sequence>
<dbReference type="AlphaFoldDB" id="A0ABD3GQN6"/>
<feature type="compositionally biased region" description="Basic and acidic residues" evidence="2">
    <location>
        <begin position="140"/>
        <end position="153"/>
    </location>
</feature>
<evidence type="ECO:0000313" key="4">
    <source>
        <dbReference type="Proteomes" id="UP001633002"/>
    </source>
</evidence>
<evidence type="ECO:0000256" key="2">
    <source>
        <dbReference type="SAM" id="MobiDB-lite"/>
    </source>
</evidence>
<gene>
    <name evidence="3" type="ORF">R1sor_023097</name>
</gene>
<proteinExistence type="predicted"/>
<reference evidence="3 4" key="1">
    <citation type="submission" date="2024-09" db="EMBL/GenBank/DDBJ databases">
        <title>Chromosome-scale assembly of Riccia sorocarpa.</title>
        <authorList>
            <person name="Paukszto L."/>
        </authorList>
    </citation>
    <scope>NUCLEOTIDE SEQUENCE [LARGE SCALE GENOMIC DNA]</scope>
    <source>
        <strain evidence="3">LP-2024</strain>
        <tissue evidence="3">Aerial parts of the thallus</tissue>
    </source>
</reference>
<organism evidence="3 4">
    <name type="scientific">Riccia sorocarpa</name>
    <dbReference type="NCBI Taxonomy" id="122646"/>
    <lineage>
        <taxon>Eukaryota</taxon>
        <taxon>Viridiplantae</taxon>
        <taxon>Streptophyta</taxon>
        <taxon>Embryophyta</taxon>
        <taxon>Marchantiophyta</taxon>
        <taxon>Marchantiopsida</taxon>
        <taxon>Marchantiidae</taxon>
        <taxon>Marchantiales</taxon>
        <taxon>Ricciaceae</taxon>
        <taxon>Riccia</taxon>
    </lineage>
</organism>
<keyword evidence="1" id="KW-0175">Coiled coil</keyword>
<accession>A0ABD3GQN6</accession>
<keyword evidence="4" id="KW-1185">Reference proteome</keyword>
<evidence type="ECO:0000313" key="3">
    <source>
        <dbReference type="EMBL" id="KAL3680141.1"/>
    </source>
</evidence>
<feature type="region of interest" description="Disordered" evidence="2">
    <location>
        <begin position="123"/>
        <end position="153"/>
    </location>
</feature>
<dbReference type="EMBL" id="JBJQOH010000007">
    <property type="protein sequence ID" value="KAL3680141.1"/>
    <property type="molecule type" value="Genomic_DNA"/>
</dbReference>
<name>A0ABD3GQN6_9MARC</name>
<feature type="coiled-coil region" evidence="1">
    <location>
        <begin position="66"/>
        <end position="93"/>
    </location>
</feature>
<comment type="caution">
    <text evidence="3">The sequence shown here is derived from an EMBL/GenBank/DDBJ whole genome shotgun (WGS) entry which is preliminary data.</text>
</comment>
<dbReference type="Proteomes" id="UP001633002">
    <property type="component" value="Unassembled WGS sequence"/>
</dbReference>
<protein>
    <submittedName>
        <fullName evidence="3">Uncharacterized protein</fullName>
    </submittedName>
</protein>